<evidence type="ECO:0000313" key="3">
    <source>
        <dbReference type="Proteomes" id="UP001169027"/>
    </source>
</evidence>
<gene>
    <name evidence="2" type="ORF">Q2T77_11090</name>
</gene>
<sequence>MSLRRSFSSDLNGTRGVPPDPALPAPLSDAELCERAVRAIWRSLDEHELVDEAVRDELAMVLEPLTALPLGPRAQRLIDTLRLPDPIDPAHLYWLTRRLLTLVPELQATAAALPKTRA</sequence>
<feature type="region of interest" description="Disordered" evidence="1">
    <location>
        <begin position="1"/>
        <end position="26"/>
    </location>
</feature>
<reference evidence="2" key="1">
    <citation type="submission" date="2023-06" db="EMBL/GenBank/DDBJ databases">
        <authorList>
            <person name="Jiang Y."/>
            <person name="Liu Q."/>
        </authorList>
    </citation>
    <scope>NUCLEOTIDE SEQUENCE</scope>
    <source>
        <strain evidence="2">CGMCC 1.12090</strain>
    </source>
</reference>
<dbReference type="EMBL" id="JAUKVY010000006">
    <property type="protein sequence ID" value="MDO1532833.1"/>
    <property type="molecule type" value="Genomic_DNA"/>
</dbReference>
<feature type="compositionally biased region" description="Polar residues" evidence="1">
    <location>
        <begin position="1"/>
        <end position="12"/>
    </location>
</feature>
<name>A0ABT8S2V3_9BURK</name>
<keyword evidence="3" id="KW-1185">Reference proteome</keyword>
<dbReference type="RefSeq" id="WP_301808098.1">
    <property type="nucleotide sequence ID" value="NZ_JAUJZH010000006.1"/>
</dbReference>
<proteinExistence type="predicted"/>
<evidence type="ECO:0000313" key="2">
    <source>
        <dbReference type="EMBL" id="MDO1532833.1"/>
    </source>
</evidence>
<dbReference type="Proteomes" id="UP001169027">
    <property type="component" value="Unassembled WGS sequence"/>
</dbReference>
<evidence type="ECO:0000256" key="1">
    <source>
        <dbReference type="SAM" id="MobiDB-lite"/>
    </source>
</evidence>
<comment type="caution">
    <text evidence="2">The sequence shown here is derived from an EMBL/GenBank/DDBJ whole genome shotgun (WGS) entry which is preliminary data.</text>
</comment>
<protein>
    <submittedName>
        <fullName evidence="2">Uncharacterized protein</fullName>
    </submittedName>
</protein>
<organism evidence="2 3">
    <name type="scientific">Variovorax ginsengisoli</name>
    <dbReference type="NCBI Taxonomy" id="363844"/>
    <lineage>
        <taxon>Bacteria</taxon>
        <taxon>Pseudomonadati</taxon>
        <taxon>Pseudomonadota</taxon>
        <taxon>Betaproteobacteria</taxon>
        <taxon>Burkholderiales</taxon>
        <taxon>Comamonadaceae</taxon>
        <taxon>Variovorax</taxon>
    </lineage>
</organism>
<accession>A0ABT8S2V3</accession>